<name>A0A0A9FV51_ARUDO</name>
<proteinExistence type="predicted"/>
<organism evidence="1">
    <name type="scientific">Arundo donax</name>
    <name type="common">Giant reed</name>
    <name type="synonym">Donax arundinaceus</name>
    <dbReference type="NCBI Taxonomy" id="35708"/>
    <lineage>
        <taxon>Eukaryota</taxon>
        <taxon>Viridiplantae</taxon>
        <taxon>Streptophyta</taxon>
        <taxon>Embryophyta</taxon>
        <taxon>Tracheophyta</taxon>
        <taxon>Spermatophyta</taxon>
        <taxon>Magnoliopsida</taxon>
        <taxon>Liliopsida</taxon>
        <taxon>Poales</taxon>
        <taxon>Poaceae</taxon>
        <taxon>PACMAD clade</taxon>
        <taxon>Arundinoideae</taxon>
        <taxon>Arundineae</taxon>
        <taxon>Arundo</taxon>
    </lineage>
</organism>
<accession>A0A0A9FV51</accession>
<sequence length="34" mass="3953">MILLGRATWTMMLLLANLRLSKETFCSFLPLLRV</sequence>
<evidence type="ECO:0000313" key="1">
    <source>
        <dbReference type="EMBL" id="JAE15094.1"/>
    </source>
</evidence>
<dbReference type="AlphaFoldDB" id="A0A0A9FV51"/>
<reference evidence="1" key="1">
    <citation type="submission" date="2014-09" db="EMBL/GenBank/DDBJ databases">
        <authorList>
            <person name="Magalhaes I.L.F."/>
            <person name="Oliveira U."/>
            <person name="Santos F.R."/>
            <person name="Vidigal T.H.D.A."/>
            <person name="Brescovit A.D."/>
            <person name="Santos A.J."/>
        </authorList>
    </citation>
    <scope>NUCLEOTIDE SEQUENCE</scope>
    <source>
        <tissue evidence="1">Shoot tissue taken approximately 20 cm above the soil surface</tissue>
    </source>
</reference>
<reference evidence="1" key="2">
    <citation type="journal article" date="2015" name="Data Brief">
        <title>Shoot transcriptome of the giant reed, Arundo donax.</title>
        <authorList>
            <person name="Barrero R.A."/>
            <person name="Guerrero F.D."/>
            <person name="Moolhuijzen P."/>
            <person name="Goolsby J.A."/>
            <person name="Tidwell J."/>
            <person name="Bellgard S.E."/>
            <person name="Bellgard M.I."/>
        </authorList>
    </citation>
    <scope>NUCLEOTIDE SEQUENCE</scope>
    <source>
        <tissue evidence="1">Shoot tissue taken approximately 20 cm above the soil surface</tissue>
    </source>
</reference>
<dbReference type="EMBL" id="GBRH01182802">
    <property type="protein sequence ID" value="JAE15094.1"/>
    <property type="molecule type" value="Transcribed_RNA"/>
</dbReference>
<protein>
    <submittedName>
        <fullName evidence="1">Uncharacterized protein</fullName>
    </submittedName>
</protein>